<proteinExistence type="predicted"/>
<accession>A0A0F9XNR2</accession>
<gene>
    <name evidence="1" type="ORF">LCGC14_0120340</name>
</gene>
<name>A0A0F9XNR2_9ZZZZ</name>
<comment type="caution">
    <text evidence="1">The sequence shown here is derived from an EMBL/GenBank/DDBJ whole genome shotgun (WGS) entry which is preliminary data.</text>
</comment>
<organism evidence="1">
    <name type="scientific">marine sediment metagenome</name>
    <dbReference type="NCBI Taxonomy" id="412755"/>
    <lineage>
        <taxon>unclassified sequences</taxon>
        <taxon>metagenomes</taxon>
        <taxon>ecological metagenomes</taxon>
    </lineage>
</organism>
<reference evidence="1" key="1">
    <citation type="journal article" date="2015" name="Nature">
        <title>Complex archaea that bridge the gap between prokaryotes and eukaryotes.</title>
        <authorList>
            <person name="Spang A."/>
            <person name="Saw J.H."/>
            <person name="Jorgensen S.L."/>
            <person name="Zaremba-Niedzwiedzka K."/>
            <person name="Martijn J."/>
            <person name="Lind A.E."/>
            <person name="van Eijk R."/>
            <person name="Schleper C."/>
            <person name="Guy L."/>
            <person name="Ettema T.J."/>
        </authorList>
    </citation>
    <scope>NUCLEOTIDE SEQUENCE</scope>
</reference>
<protein>
    <submittedName>
        <fullName evidence="1">Uncharacterized protein</fullName>
    </submittedName>
</protein>
<dbReference type="AlphaFoldDB" id="A0A0F9XNR2"/>
<evidence type="ECO:0000313" key="1">
    <source>
        <dbReference type="EMBL" id="KKO01052.1"/>
    </source>
</evidence>
<dbReference type="EMBL" id="LAZR01000037">
    <property type="protein sequence ID" value="KKO01052.1"/>
    <property type="molecule type" value="Genomic_DNA"/>
</dbReference>
<sequence>MKHVNKCGKCGKEYKPEVADKPEHTTKCGACGAEVYEHGAPSPYEVDGESDDEHLVEKGLRKVTEGITGNKK</sequence>